<protein>
    <submittedName>
        <fullName evidence="2">Uncharacterized protein</fullName>
    </submittedName>
</protein>
<reference evidence="2 3" key="1">
    <citation type="journal article" date="2015" name="PLoS Pathog.">
        <title>Leptomonas seymouri: Adaptations to the Dixenous Life Cycle Analyzed by Genome Sequencing, Transcriptome Profiling and Co-infection with Leishmania donovani.</title>
        <authorList>
            <person name="Kraeva N."/>
            <person name="Butenko A."/>
            <person name="Hlavacova J."/>
            <person name="Kostygov A."/>
            <person name="Myskova J."/>
            <person name="Grybchuk D."/>
            <person name="Lestinova T."/>
            <person name="Votypka J."/>
            <person name="Volf P."/>
            <person name="Opperdoes F."/>
            <person name="Flegontov P."/>
            <person name="Lukes J."/>
            <person name="Yurchenko V."/>
        </authorList>
    </citation>
    <scope>NUCLEOTIDE SEQUENCE [LARGE SCALE GENOMIC DNA]</scope>
    <source>
        <strain evidence="2 3">ATCC 30220</strain>
    </source>
</reference>
<accession>A0A0N1I0I3</accession>
<dbReference type="Proteomes" id="UP000038009">
    <property type="component" value="Unassembled WGS sequence"/>
</dbReference>
<feature type="region of interest" description="Disordered" evidence="1">
    <location>
        <begin position="2726"/>
        <end position="2749"/>
    </location>
</feature>
<dbReference type="OrthoDB" id="273717at2759"/>
<evidence type="ECO:0000313" key="2">
    <source>
        <dbReference type="EMBL" id="KPI83460.1"/>
    </source>
</evidence>
<organism evidence="2 3">
    <name type="scientific">Leptomonas seymouri</name>
    <dbReference type="NCBI Taxonomy" id="5684"/>
    <lineage>
        <taxon>Eukaryota</taxon>
        <taxon>Discoba</taxon>
        <taxon>Euglenozoa</taxon>
        <taxon>Kinetoplastea</taxon>
        <taxon>Metakinetoplastina</taxon>
        <taxon>Trypanosomatida</taxon>
        <taxon>Trypanosomatidae</taxon>
        <taxon>Leishmaniinae</taxon>
        <taxon>Leptomonas</taxon>
    </lineage>
</organism>
<comment type="caution">
    <text evidence="2">The sequence shown here is derived from an EMBL/GenBank/DDBJ whole genome shotgun (WGS) entry which is preliminary data.</text>
</comment>
<dbReference type="EMBL" id="LJSK01000372">
    <property type="protein sequence ID" value="KPI83460.1"/>
    <property type="molecule type" value="Genomic_DNA"/>
</dbReference>
<feature type="compositionally biased region" description="Pro residues" evidence="1">
    <location>
        <begin position="2728"/>
        <end position="2738"/>
    </location>
</feature>
<feature type="compositionally biased region" description="Low complexity" evidence="1">
    <location>
        <begin position="416"/>
        <end position="443"/>
    </location>
</feature>
<feature type="region of interest" description="Disordered" evidence="1">
    <location>
        <begin position="1196"/>
        <end position="1217"/>
    </location>
</feature>
<feature type="compositionally biased region" description="Polar residues" evidence="1">
    <location>
        <begin position="1306"/>
        <end position="1316"/>
    </location>
</feature>
<name>A0A0N1I0I3_LEPSE</name>
<feature type="region of interest" description="Disordered" evidence="1">
    <location>
        <begin position="390"/>
        <end position="443"/>
    </location>
</feature>
<feature type="region of interest" description="Disordered" evidence="1">
    <location>
        <begin position="1306"/>
        <end position="1325"/>
    </location>
</feature>
<dbReference type="VEuPathDB" id="TriTrypDB:Lsey_0372_0040"/>
<feature type="compositionally biased region" description="Basic and acidic residues" evidence="1">
    <location>
        <begin position="171"/>
        <end position="181"/>
    </location>
</feature>
<proteinExistence type="predicted"/>
<gene>
    <name evidence="2" type="ORF">ABL78_7506</name>
</gene>
<sequence>MRGHRVPRCLAPPFSATTPLPAPHAPALWQERGLDHLRRHQAYAPIRLGVNGTALAPPLHTFVRCYASTRETATAPPIRSTQGLHTTLLGFAHASAAAAVAHHSIEKDDKSCERSVEATHRDGFTCPSTEVRIDKEPLSAAHSLFPLHAADTERRLLQRLLLHRRSSRRRSREEGAAEPHRPPNSPSSALRAMRASSGIDEQTGVVVEPSLSGHASWARAFELFSEAVHQHHVPPTAQHFNLLLYIAQQHRLWSRMDAVEELQAHLLASVQQLISEKEERRGGVETSAGGKYVMKPTQANSASTSLTASPSASHFSNQITELQEMEAALMPNAQTYELLLAAALARGSWSRAIEYCEMRTRSGAAVLTDSSLRQALQVYALAGMTAAGDASVDPPAQISPTPPRRLGTDQQRTGLRAAAAAATAGPPRSTATTTSSIRSRSSATPPKQYWSVALDFFRGNLHRVTSMQTVWSMVALLSRVKQQTAVLQIVNEDCRELVQAHLFALASHALSDSRERAALLQALRATSEAAREVGDWMVAQQLLRDVVELRRQLTYARSSSVRMLWGAPSPSLSSTRLDDASLSILAADSRVTGAELYENNDGDDTRMETELQLSQFVLQSTLHTLRRVRRYADVVELYRSSPHHALSGGGVVPVGMAEAEAGELAIVWRTMWTPQAIAFVAQAGLATGDLDLLLGLCGMADSSRAAALPSGPPASAPLTQLDIPADAYDAALRLLQSRILQHHLRLQAAPSEVKAAVQAHGEAPNDDEVQHYVALSQRVYAAYRQRVLESVYEETAPYHQYLQRVSKQLASNDDDTLTPSAQQQEQAHRKRSFTQACALLSATHAPLAQLLAQSLQPDTTEAALRSMQQQALAHFKRIRRPDTLSIALAIDFLLSQTRFTGVSNSSSKQPARHLTDAEAQSIVLAVQQIFDAVLEKERLGSVQLIAETNPPSSPCSQPNQPLDSASSQHLTALSVVTSAAVLMSFDVLARTQPLTLLRFIPRTVQLGWLPRGLAAEQLQVAQRAVMERAAPRLQITTPPLKPSRPTAKTSLKAPASSGAAVANFAQLYSQSTMAAVSPAQQVLAAAALVLTELQRTGVGHPPTAAMAAFKRTLQDVWKGGAAARRVSRAPSAVIESSTQQAARDAELEVAVVGSVNALVQQVGASTVSRWTMWGDCADILGGYLSSPLASNALCEEEGTRESYRPATQQTEGDTREAVSHAVAPTVAPNRETLHVLRTFLRLCDKAEAPFVEYVTMRWILGCGGETTALGEADGTTETRAPLPGNNPRRVALAMRRLCEISSQTSFQPLDASSHTSAPGPRSVAPSSLSDLHMEAMLLLLDALSWACRRHDRTFARQLYTSLAPWIDTLIAFKTPPSDNAATLSQQLGHLRDAAQSSYMTLLQCFSNGSRRDVLRDWPVQQHVLRQLILSGSQQLATEATPTSLTRLRGTAVLVDGVAAVVVKLQRTLHFLLTQLALDTHRALARAQDGSRTAGCEPPCAPIAPQQRIAVETAAEAFSEFCTAQLLSSLVLPCLRVCAGSAFAVQGEGSQQVAPISASLLASLEVTAEAVWAVDFAAFVWHTRFRPALLENEGGADHTESTTRALARFRQRGYQLFTSQLRWTGTENSLTRPLRRWLLFTAHSLTAAAAVSIPPSRAVAELCRDLTTLEVLYTVRTPAVFRVTSAAAERLPAAHLPLQFFIEQVDELSTTRLACAASTPASSASSTDCSARASASAALPRLRDGSSAMDLLTKPLLHFTPSVLRLLQQAAQQVLYLSLCEGTTGVQAVSSGVRQPADLGGGSPSLCSSSFERLSPSLLRRCLAWPGQPTTYPVLLRAVEIAAYETLREPAAVVDIFHNIARLHNASQALALTEDGEARTEGAAHVSSAAMLLSFYLKSPSLRRTSPVNEQVCLGALLACAATAAAAVTKHEDGIPPLPQDLITLLSAFPRVLSHQLFIQWQQRTLTVEQDAVCRLWMFVLLWGGTQTSAPTGNVAAPTAFRSALQVYSRQAPAPFPLPLRRAALQWLVLTQGTILPPSASSPSPHGAEDSAAAAAAAHTAECELNSERLVALLDAASDFFADLVKGPSVSWETPQAASERQLAILAAPRPHRSADERSAKEQQKAEAALAVRTAVLCCMTQHAAQQLLLQYPAAGTSNATSPQAQQQSDPSTLRFPVSPGDVELEALIEVLPTQAQDSVQARFNSNVKALDGSVLATQPVPSAGGKQCREAWVVSLASWIDDFATQTQSSETSPTFIPPPPPSLAMFSSDSTSATWKDVYAFINAAIDERSQRSERSYDCHTTARQRVALLRSVMKRLVRDGATLHASGQTYAAGEVSACVNALLLFTCVYMPLASPACPCPSQGIALLRHELLALLYVFHPQPPARGASSSISLTIFGWLVQQHVRPLFTLTVSLQPSVSNPWANTQPDSSVQTSPSSAMATVEAFAVGELILHHLSATVCVLCAGNASTVGVLNSLYESARILFQQSSQDLCERLDIFCVARSSSAPLLRCAARAWMQVGVLLGEPRTLLQSGQRLAARLVRRQQERDAARWIGKIGSETGIGISCMGEAKAVGGWLEVVPVAAAVCVSVRNLDARCERVDETLTTLLAALPLLRLNDPSASPEDYASLIRRWQEKIQQYIPTPERKRRAVAAQSSASPPTPLALWHQSYVTHLLHAQPFSVIFGHPPAVSNHAEDVDGIKSSDRTAKFAERLRSRVADHLAGPPAAYPPLRPSPSPNFFLQQSSQAAAAETPLTSENLQAAMRCVATATTEDMKAFVQLESTKRHSTRAVKKHSPIPTSESSSEKLKRGQAVQRAWHLIEHAALHRRQLLGSRGGVSDAPPLIPLAEWTSVFLSRSVAAVPHTIHFIRPAVSEVIILESCSSWADAVAVLQHSLSTLQHTGATPVQQYMAQLLLQRLRTTSNLSGPTEAGSGSTYVASSFGARLGGFVYTVPTAPAYCYANNDEVCMDSWRLWKRHLGGYAAHGAPALACHLIDLLLDSYRCHTPLLPPSSTSTPIAQHTLVEALRCSVYDATVTRALFRLFWAQRYRRVEGAHAFLSALRAAKIVHDESLALQAVLTYLWVTTPGAAQQRTALWRAQVLPLLDQQRDALPVMHALAATAEEVQATTYHFYPLSVEAHRAVWKSWTALCRMAIVSEAVALGVVDAFKALHRLSEVEELMVTTCYTLKK</sequence>
<keyword evidence="3" id="KW-1185">Reference proteome</keyword>
<evidence type="ECO:0000256" key="1">
    <source>
        <dbReference type="SAM" id="MobiDB-lite"/>
    </source>
</evidence>
<evidence type="ECO:0000313" key="3">
    <source>
        <dbReference type="Proteomes" id="UP000038009"/>
    </source>
</evidence>
<feature type="region of interest" description="Disordered" evidence="1">
    <location>
        <begin position="2787"/>
        <end position="2808"/>
    </location>
</feature>
<feature type="compositionally biased region" description="Basic residues" evidence="1">
    <location>
        <begin position="2787"/>
        <end position="2797"/>
    </location>
</feature>
<dbReference type="OMA" id="PNAQTYE"/>
<feature type="region of interest" description="Disordered" evidence="1">
    <location>
        <begin position="166"/>
        <end position="194"/>
    </location>
</feature>